<feature type="transmembrane region" description="Helical" evidence="1">
    <location>
        <begin position="228"/>
        <end position="246"/>
    </location>
</feature>
<dbReference type="EMBL" id="UINC01000343">
    <property type="protein sequence ID" value="SUZ53678.1"/>
    <property type="molecule type" value="Genomic_DNA"/>
</dbReference>
<feature type="transmembrane region" description="Helical" evidence="1">
    <location>
        <begin position="195"/>
        <end position="216"/>
    </location>
</feature>
<organism evidence="2">
    <name type="scientific">marine metagenome</name>
    <dbReference type="NCBI Taxonomy" id="408172"/>
    <lineage>
        <taxon>unclassified sequences</taxon>
        <taxon>metagenomes</taxon>
        <taxon>ecological metagenomes</taxon>
    </lineage>
</organism>
<protein>
    <recommendedName>
        <fullName evidence="3">Metal cation transporter</fullName>
    </recommendedName>
</protein>
<dbReference type="AlphaFoldDB" id="A0A381NII5"/>
<feature type="transmembrane region" description="Helical" evidence="1">
    <location>
        <begin position="293"/>
        <end position="315"/>
    </location>
</feature>
<evidence type="ECO:0000256" key="1">
    <source>
        <dbReference type="SAM" id="Phobius"/>
    </source>
</evidence>
<feature type="transmembrane region" description="Helical" evidence="1">
    <location>
        <begin position="354"/>
        <end position="378"/>
    </location>
</feature>
<feature type="non-terminal residue" evidence="2">
    <location>
        <position position="1"/>
    </location>
</feature>
<reference evidence="2" key="1">
    <citation type="submission" date="2018-05" db="EMBL/GenBank/DDBJ databases">
        <authorList>
            <person name="Lanie J.A."/>
            <person name="Ng W.-L."/>
            <person name="Kazmierczak K.M."/>
            <person name="Andrzejewski T.M."/>
            <person name="Davidsen T.M."/>
            <person name="Wayne K.J."/>
            <person name="Tettelin H."/>
            <person name="Glass J.I."/>
            <person name="Rusch D."/>
            <person name="Podicherti R."/>
            <person name="Tsui H.-C.T."/>
            <person name="Winkler M.E."/>
        </authorList>
    </citation>
    <scope>NUCLEOTIDE SEQUENCE</scope>
</reference>
<feature type="transmembrane region" description="Helical" evidence="1">
    <location>
        <begin position="125"/>
        <end position="150"/>
    </location>
</feature>
<keyword evidence="1" id="KW-1133">Transmembrane helix</keyword>
<gene>
    <name evidence="2" type="ORF">METZ01_LOCUS6532</name>
</gene>
<feature type="transmembrane region" description="Helical" evidence="1">
    <location>
        <begin position="321"/>
        <end position="342"/>
    </location>
</feature>
<feature type="transmembrane region" description="Helical" evidence="1">
    <location>
        <begin position="252"/>
        <end position="273"/>
    </location>
</feature>
<proteinExistence type="predicted"/>
<keyword evidence="1" id="KW-0472">Membrane</keyword>
<evidence type="ECO:0000313" key="2">
    <source>
        <dbReference type="EMBL" id="SUZ53678.1"/>
    </source>
</evidence>
<keyword evidence="1" id="KW-0812">Transmembrane</keyword>
<accession>A0A381NII5</accession>
<feature type="transmembrane region" description="Helical" evidence="1">
    <location>
        <begin position="157"/>
        <end position="175"/>
    </location>
</feature>
<name>A0A381NII5_9ZZZZ</name>
<evidence type="ECO:0008006" key="3">
    <source>
        <dbReference type="Google" id="ProtNLM"/>
    </source>
</evidence>
<sequence length="379" mass="38584">VLLGGLLWLMSRSGPAEAVMGEGYPPVEKLAFQRVELGPDGIVATVFNDGPDLVTVAQVQVDDAYWAFTADPAPAVAHLGQSTLTIPYPWVHGETHVVRVVTATGVTFDHEVSVAVETPRPNARFFGIFALIGLYVGVIPVAFGLLWLPFVTRVGRAGVDFLLALTVGLLLFLLIEAGDDGLAAAALVPGSYQGVSLFVFGALAAFVGLEVVGVRLRERRQAAGGAEGGGWVLALLTATGIGAHNFGEGLAIGAAFALGEAALGTALIVGFTLHNTTEGLAIVAPLAGEPVRIGQLFGLGALGGGPTIIGAWVGGLVYSPVWSVLCLALGAGAIVQVVVQLARQATGGGSVLRHVATAPVASGLFTGVAVMYVTGLIVG</sequence>